<gene>
    <name evidence="1" type="ORF">ACJMK2_021335</name>
</gene>
<name>A0ABD3TFT2_SINWO</name>
<protein>
    <submittedName>
        <fullName evidence="1">Uncharacterized protein</fullName>
    </submittedName>
</protein>
<reference evidence="1 2" key="1">
    <citation type="submission" date="2024-11" db="EMBL/GenBank/DDBJ databases">
        <title>Chromosome-level genome assembly of the freshwater bivalve Anodonta woodiana.</title>
        <authorList>
            <person name="Chen X."/>
        </authorList>
    </citation>
    <scope>NUCLEOTIDE SEQUENCE [LARGE SCALE GENOMIC DNA]</scope>
    <source>
        <strain evidence="1">MN2024</strain>
        <tissue evidence="1">Gills</tissue>
    </source>
</reference>
<evidence type="ECO:0000313" key="1">
    <source>
        <dbReference type="EMBL" id="KAL3835874.1"/>
    </source>
</evidence>
<keyword evidence="2" id="KW-1185">Reference proteome</keyword>
<evidence type="ECO:0000313" key="2">
    <source>
        <dbReference type="Proteomes" id="UP001634394"/>
    </source>
</evidence>
<dbReference type="EMBL" id="JBJQND010000018">
    <property type="protein sequence ID" value="KAL3835874.1"/>
    <property type="molecule type" value="Genomic_DNA"/>
</dbReference>
<dbReference type="AlphaFoldDB" id="A0ABD3TFT2"/>
<comment type="caution">
    <text evidence="1">The sequence shown here is derived from an EMBL/GenBank/DDBJ whole genome shotgun (WGS) entry which is preliminary data.</text>
</comment>
<accession>A0ABD3TFT2</accession>
<feature type="non-terminal residue" evidence="1">
    <location>
        <position position="1"/>
    </location>
</feature>
<organism evidence="1 2">
    <name type="scientific">Sinanodonta woodiana</name>
    <name type="common">Chinese pond mussel</name>
    <name type="synonym">Anodonta woodiana</name>
    <dbReference type="NCBI Taxonomy" id="1069815"/>
    <lineage>
        <taxon>Eukaryota</taxon>
        <taxon>Metazoa</taxon>
        <taxon>Spiralia</taxon>
        <taxon>Lophotrochozoa</taxon>
        <taxon>Mollusca</taxon>
        <taxon>Bivalvia</taxon>
        <taxon>Autobranchia</taxon>
        <taxon>Heteroconchia</taxon>
        <taxon>Palaeoheterodonta</taxon>
        <taxon>Unionida</taxon>
        <taxon>Unionoidea</taxon>
        <taxon>Unionidae</taxon>
        <taxon>Unioninae</taxon>
        <taxon>Sinanodonta</taxon>
    </lineage>
</organism>
<dbReference type="Proteomes" id="UP001634394">
    <property type="component" value="Unassembled WGS sequence"/>
</dbReference>
<proteinExistence type="predicted"/>
<sequence length="104" mass="11442">DTPINNQTISEQSISNLTNSSSIVSEPPTKNLAINIETIRTPLIISEPPTKNLTINIETINTPLTIREPPTKNMAINIETISTPLTISEPPRTWPSILKPSVHH</sequence>